<sequence>MRTAVWPSSSKVTHLILPGVRETQGVAWHRGAQRSTVADARIKRSGMLRGQDWKWLPPAVICVDLPVD</sequence>
<evidence type="ECO:0000313" key="1">
    <source>
        <dbReference type="EMBL" id="ORB51628.1"/>
    </source>
</evidence>
<proteinExistence type="predicted"/>
<reference evidence="1 2" key="1">
    <citation type="submission" date="2016-12" db="EMBL/GenBank/DDBJ databases">
        <title>The new phylogeny of genus Mycobacterium.</title>
        <authorList>
            <person name="Tortoli E."/>
            <person name="Trovato A."/>
            <person name="Cirillo D.M."/>
        </authorList>
    </citation>
    <scope>NUCLEOTIDE SEQUENCE [LARGE SCALE GENOMIC DNA]</scope>
    <source>
        <strain evidence="1 2">CCUG 66554</strain>
    </source>
</reference>
<dbReference type="EMBL" id="MVII01000030">
    <property type="protein sequence ID" value="ORB51628.1"/>
    <property type="molecule type" value="Genomic_DNA"/>
</dbReference>
<accession>A0A1X0ISI5</accession>
<evidence type="ECO:0000313" key="2">
    <source>
        <dbReference type="Proteomes" id="UP000192434"/>
    </source>
</evidence>
<protein>
    <submittedName>
        <fullName evidence="1">Uncharacterized protein</fullName>
    </submittedName>
</protein>
<dbReference type="OrthoDB" id="4762792at2"/>
<comment type="caution">
    <text evidence="1">The sequence shown here is derived from an EMBL/GenBank/DDBJ whole genome shotgun (WGS) entry which is preliminary data.</text>
</comment>
<organism evidence="1 2">
    <name type="scientific">Mycobacteroides saopaulense</name>
    <dbReference type="NCBI Taxonomy" id="1578165"/>
    <lineage>
        <taxon>Bacteria</taxon>
        <taxon>Bacillati</taxon>
        <taxon>Actinomycetota</taxon>
        <taxon>Actinomycetes</taxon>
        <taxon>Mycobacteriales</taxon>
        <taxon>Mycobacteriaceae</taxon>
        <taxon>Mycobacteroides</taxon>
    </lineage>
</organism>
<name>A0A1X0ISI5_9MYCO</name>
<dbReference type="AlphaFoldDB" id="A0A1X0ISI5"/>
<gene>
    <name evidence="1" type="ORF">BST43_20200</name>
</gene>
<dbReference type="Proteomes" id="UP000192434">
    <property type="component" value="Unassembled WGS sequence"/>
</dbReference>